<dbReference type="AlphaFoldDB" id="A0A232ELQ9"/>
<dbReference type="Proteomes" id="UP000215335">
    <property type="component" value="Unassembled WGS sequence"/>
</dbReference>
<name>A0A232ELQ9_9HYME</name>
<organism evidence="1 2">
    <name type="scientific">Trichomalopsis sarcophagae</name>
    <dbReference type="NCBI Taxonomy" id="543379"/>
    <lineage>
        <taxon>Eukaryota</taxon>
        <taxon>Metazoa</taxon>
        <taxon>Ecdysozoa</taxon>
        <taxon>Arthropoda</taxon>
        <taxon>Hexapoda</taxon>
        <taxon>Insecta</taxon>
        <taxon>Pterygota</taxon>
        <taxon>Neoptera</taxon>
        <taxon>Endopterygota</taxon>
        <taxon>Hymenoptera</taxon>
        <taxon>Apocrita</taxon>
        <taxon>Proctotrupomorpha</taxon>
        <taxon>Chalcidoidea</taxon>
        <taxon>Pteromalidae</taxon>
        <taxon>Pteromalinae</taxon>
        <taxon>Trichomalopsis</taxon>
    </lineage>
</organism>
<keyword evidence="2" id="KW-1185">Reference proteome</keyword>
<sequence length="93" mass="11035">MYENCYIVQTQTFCTQQEDDKRSMNSTPIIVHQTTLTSSNALDANHLYIYKPHESLKTVNIVINTIFRNERKQTWVVWKEGSDTYNYSLKLVW</sequence>
<evidence type="ECO:0000313" key="1">
    <source>
        <dbReference type="EMBL" id="OXU19261.1"/>
    </source>
</evidence>
<proteinExistence type="predicted"/>
<protein>
    <submittedName>
        <fullName evidence="1">Uncharacterized protein</fullName>
    </submittedName>
</protein>
<accession>A0A232ELQ9</accession>
<evidence type="ECO:0000313" key="2">
    <source>
        <dbReference type="Proteomes" id="UP000215335"/>
    </source>
</evidence>
<reference evidence="1 2" key="1">
    <citation type="journal article" date="2017" name="Curr. Biol.">
        <title>The Evolution of Venom by Co-option of Single-Copy Genes.</title>
        <authorList>
            <person name="Martinson E.O."/>
            <person name="Mrinalini"/>
            <person name="Kelkar Y.D."/>
            <person name="Chang C.H."/>
            <person name="Werren J.H."/>
        </authorList>
    </citation>
    <scope>NUCLEOTIDE SEQUENCE [LARGE SCALE GENOMIC DNA]</scope>
    <source>
        <strain evidence="1 2">Alberta</strain>
        <tissue evidence="1">Whole body</tissue>
    </source>
</reference>
<dbReference type="EMBL" id="NNAY01003525">
    <property type="protein sequence ID" value="OXU19261.1"/>
    <property type="molecule type" value="Genomic_DNA"/>
</dbReference>
<gene>
    <name evidence="1" type="ORF">TSAR_012313</name>
</gene>
<comment type="caution">
    <text evidence="1">The sequence shown here is derived from an EMBL/GenBank/DDBJ whole genome shotgun (WGS) entry which is preliminary data.</text>
</comment>